<dbReference type="CDD" id="cd08252">
    <property type="entry name" value="AL_MDR"/>
    <property type="match status" value="1"/>
</dbReference>
<evidence type="ECO:0000313" key="4">
    <source>
        <dbReference type="EMBL" id="SMX45968.1"/>
    </source>
</evidence>
<dbReference type="EMBL" id="FXYH01000012">
    <property type="protein sequence ID" value="SMX45968.1"/>
    <property type="molecule type" value="Genomic_DNA"/>
</dbReference>
<dbReference type="SUPFAM" id="SSF50129">
    <property type="entry name" value="GroES-like"/>
    <property type="match status" value="1"/>
</dbReference>
<dbReference type="SMART" id="SM00829">
    <property type="entry name" value="PKS_ER"/>
    <property type="match status" value="1"/>
</dbReference>
<reference evidence="4 5" key="1">
    <citation type="submission" date="2017-05" db="EMBL/GenBank/DDBJ databases">
        <authorList>
            <person name="Song R."/>
            <person name="Chenine A.L."/>
            <person name="Ruprecht R.M."/>
        </authorList>
    </citation>
    <scope>NUCLEOTIDE SEQUENCE [LARGE SCALE GENOMIC DNA]</scope>
    <source>
        <strain evidence="4 5">CECT 8663</strain>
    </source>
</reference>
<dbReference type="Gene3D" id="3.40.50.720">
    <property type="entry name" value="NAD(P)-binding Rossmann-like Domain"/>
    <property type="match status" value="1"/>
</dbReference>
<evidence type="ECO:0000256" key="1">
    <source>
        <dbReference type="ARBA" id="ARBA00022857"/>
    </source>
</evidence>
<gene>
    <name evidence="4" type="ORF">PEV8663_03159</name>
</gene>
<name>A0A238KTB3_9RHOB</name>
<dbReference type="InterPro" id="IPR014182">
    <property type="entry name" value="ADH_Zn_typ-1"/>
</dbReference>
<evidence type="ECO:0000259" key="3">
    <source>
        <dbReference type="SMART" id="SM00829"/>
    </source>
</evidence>
<dbReference type="InterPro" id="IPR011032">
    <property type="entry name" value="GroES-like_sf"/>
</dbReference>
<proteinExistence type="inferred from homology"/>
<dbReference type="InterPro" id="IPR013154">
    <property type="entry name" value="ADH-like_N"/>
</dbReference>
<dbReference type="PANTHER" id="PTHR44154:SF1">
    <property type="entry name" value="QUINONE OXIDOREDUCTASE"/>
    <property type="match status" value="1"/>
</dbReference>
<dbReference type="Gene3D" id="3.90.180.10">
    <property type="entry name" value="Medium-chain alcohol dehydrogenases, catalytic domain"/>
    <property type="match status" value="1"/>
</dbReference>
<accession>A0A238KTB3</accession>
<dbReference type="GO" id="GO:0008270">
    <property type="term" value="F:zinc ion binding"/>
    <property type="evidence" value="ECO:0007669"/>
    <property type="project" value="InterPro"/>
</dbReference>
<dbReference type="PANTHER" id="PTHR44154">
    <property type="entry name" value="QUINONE OXIDOREDUCTASE"/>
    <property type="match status" value="1"/>
</dbReference>
<dbReference type="InterPro" id="IPR036291">
    <property type="entry name" value="NAD(P)-bd_dom_sf"/>
</dbReference>
<keyword evidence="2" id="KW-0862">Zinc</keyword>
<dbReference type="Pfam" id="PF13602">
    <property type="entry name" value="ADH_zinc_N_2"/>
    <property type="match status" value="1"/>
</dbReference>
<keyword evidence="5" id="KW-1185">Reference proteome</keyword>
<sequence length="344" mass="36476">MKAVGYKETGPIDRADALIDFETDKPSPIGHDLLVKVQAISVNPVDTKIRQRRPPEGNDPAVLGWDAVGTVEAIGDAVTSFKTGDIVWYAGAINRSGTNAEFHLVDERIAGLAPKSIPATAAAALPLTTLTAYEMLFDRLCVGKAVPSGANTLLVIGGAGGVGSITIQLARALTDLTVIATASRPETQDWVRDLGAHHVINHAEPLGPQLDALGIKSVDFVYSTNHSNLYVAQAGEMMTPQGRFGLIDDPTEFDIMPFKPKSISVHWEFMYTRSLFGTGDMARQGDILNEVAELIDAGNIKSTATQTLGTINAANLSKAHAILESGKAKGKLVLNGFPIGQPAD</sequence>
<dbReference type="SUPFAM" id="SSF51735">
    <property type="entry name" value="NAD(P)-binding Rossmann-fold domains"/>
    <property type="match status" value="1"/>
</dbReference>
<dbReference type="GO" id="GO:0016491">
    <property type="term" value="F:oxidoreductase activity"/>
    <property type="evidence" value="ECO:0007669"/>
    <property type="project" value="UniProtKB-KW"/>
</dbReference>
<feature type="domain" description="Enoyl reductase (ER)" evidence="3">
    <location>
        <begin position="10"/>
        <end position="334"/>
    </location>
</feature>
<dbReference type="Proteomes" id="UP000220836">
    <property type="component" value="Unassembled WGS sequence"/>
</dbReference>
<dbReference type="Pfam" id="PF08240">
    <property type="entry name" value="ADH_N"/>
    <property type="match status" value="1"/>
</dbReference>
<dbReference type="InterPro" id="IPR051603">
    <property type="entry name" value="Zinc-ADH_QOR/CCCR"/>
</dbReference>
<dbReference type="RefSeq" id="WP_097805637.1">
    <property type="nucleotide sequence ID" value="NZ_FXYH01000012.1"/>
</dbReference>
<comment type="similarity">
    <text evidence="2">Belongs to the zinc-containing alcohol dehydrogenase family. Quinone oxidoreductase subfamily.</text>
</comment>
<dbReference type="OrthoDB" id="9785812at2"/>
<evidence type="ECO:0000256" key="2">
    <source>
        <dbReference type="RuleBase" id="RU364000"/>
    </source>
</evidence>
<protein>
    <recommendedName>
        <fullName evidence="2">Zinc-type alcohol dehydrogenase-like protein</fullName>
    </recommendedName>
</protein>
<keyword evidence="2" id="KW-0560">Oxidoreductase</keyword>
<keyword evidence="2" id="KW-0479">Metal-binding</keyword>
<dbReference type="AlphaFoldDB" id="A0A238KTB3"/>
<evidence type="ECO:0000313" key="5">
    <source>
        <dbReference type="Proteomes" id="UP000220836"/>
    </source>
</evidence>
<keyword evidence="1" id="KW-0521">NADP</keyword>
<dbReference type="NCBIfam" id="TIGR02817">
    <property type="entry name" value="adh_fam_1"/>
    <property type="match status" value="1"/>
</dbReference>
<organism evidence="4 5">
    <name type="scientific">Pelagimonas varians</name>
    <dbReference type="NCBI Taxonomy" id="696760"/>
    <lineage>
        <taxon>Bacteria</taxon>
        <taxon>Pseudomonadati</taxon>
        <taxon>Pseudomonadota</taxon>
        <taxon>Alphaproteobacteria</taxon>
        <taxon>Rhodobacterales</taxon>
        <taxon>Roseobacteraceae</taxon>
        <taxon>Pelagimonas</taxon>
    </lineage>
</organism>
<dbReference type="InterPro" id="IPR020843">
    <property type="entry name" value="ER"/>
</dbReference>